<dbReference type="AlphaFoldDB" id="A0A2W0CG54"/>
<proteinExistence type="predicted"/>
<dbReference type="EMBL" id="PRLG01000015">
    <property type="protein sequence ID" value="PYY29799.1"/>
    <property type="molecule type" value="Genomic_DNA"/>
</dbReference>
<gene>
    <name evidence="2" type="ORF">PIL02S_02004</name>
</gene>
<evidence type="ECO:0008006" key="4">
    <source>
        <dbReference type="Google" id="ProtNLM"/>
    </source>
</evidence>
<keyword evidence="1" id="KW-1133">Transmembrane helix</keyword>
<sequence length="60" mass="7207">MIKRHWGKYLFLLAIILPISMIAIFTLPHDKRYIAVAIFPLLFWVLYYSWIALVKRKKDA</sequence>
<reference evidence="2 3" key="1">
    <citation type="submission" date="2018-01" db="EMBL/GenBank/DDBJ databases">
        <title>Genome sequence of the PGP bacterium Paenibacillus illinoisensis E3.</title>
        <authorList>
            <person name="Rolli E."/>
            <person name="Marasco R."/>
            <person name="Bessem C."/>
            <person name="Michoud G."/>
            <person name="Gaiarsa S."/>
            <person name="Borin S."/>
            <person name="Daffonchio D."/>
        </authorList>
    </citation>
    <scope>NUCLEOTIDE SEQUENCE [LARGE SCALE GENOMIC DNA]</scope>
    <source>
        <strain evidence="2 3">E3</strain>
    </source>
</reference>
<evidence type="ECO:0000256" key="1">
    <source>
        <dbReference type="SAM" id="Phobius"/>
    </source>
</evidence>
<feature type="transmembrane region" description="Helical" evidence="1">
    <location>
        <begin position="9"/>
        <end position="27"/>
    </location>
</feature>
<name>A0A2W0CG54_9BACL</name>
<feature type="transmembrane region" description="Helical" evidence="1">
    <location>
        <begin position="33"/>
        <end position="54"/>
    </location>
</feature>
<evidence type="ECO:0000313" key="2">
    <source>
        <dbReference type="EMBL" id="PYY29799.1"/>
    </source>
</evidence>
<comment type="caution">
    <text evidence="2">The sequence shown here is derived from an EMBL/GenBank/DDBJ whole genome shotgun (WGS) entry which is preliminary data.</text>
</comment>
<accession>A0A2W0CG54</accession>
<evidence type="ECO:0000313" key="3">
    <source>
        <dbReference type="Proteomes" id="UP000247459"/>
    </source>
</evidence>
<organism evidence="2 3">
    <name type="scientific">Paenibacillus illinoisensis</name>
    <dbReference type="NCBI Taxonomy" id="59845"/>
    <lineage>
        <taxon>Bacteria</taxon>
        <taxon>Bacillati</taxon>
        <taxon>Bacillota</taxon>
        <taxon>Bacilli</taxon>
        <taxon>Bacillales</taxon>
        <taxon>Paenibacillaceae</taxon>
        <taxon>Paenibacillus</taxon>
    </lineage>
</organism>
<protein>
    <recommendedName>
        <fullName evidence="4">Permease</fullName>
    </recommendedName>
</protein>
<dbReference type="Proteomes" id="UP000247459">
    <property type="component" value="Unassembled WGS sequence"/>
</dbReference>
<keyword evidence="1" id="KW-0812">Transmembrane</keyword>
<keyword evidence="1" id="KW-0472">Membrane</keyword>